<dbReference type="InterPro" id="IPR005174">
    <property type="entry name" value="KIB1-4_b-propeller"/>
</dbReference>
<dbReference type="InterPro" id="IPR050942">
    <property type="entry name" value="F-box_BR-signaling"/>
</dbReference>
<feature type="domain" description="KIB1-4 beta-propeller" evidence="1">
    <location>
        <begin position="189"/>
        <end position="481"/>
    </location>
</feature>
<reference evidence="2" key="2">
    <citation type="submission" date="2023-06" db="EMBL/GenBank/DDBJ databases">
        <authorList>
            <person name="Ma L."/>
            <person name="Liu K.-W."/>
            <person name="Li Z."/>
            <person name="Hsiao Y.-Y."/>
            <person name="Qi Y."/>
            <person name="Fu T."/>
            <person name="Tang G."/>
            <person name="Zhang D."/>
            <person name="Sun W.-H."/>
            <person name="Liu D.-K."/>
            <person name="Li Y."/>
            <person name="Chen G.-Z."/>
            <person name="Liu X.-D."/>
            <person name="Liao X.-Y."/>
            <person name="Jiang Y.-T."/>
            <person name="Yu X."/>
            <person name="Hao Y."/>
            <person name="Huang J."/>
            <person name="Zhao X.-W."/>
            <person name="Ke S."/>
            <person name="Chen Y.-Y."/>
            <person name="Wu W.-L."/>
            <person name="Hsu J.-L."/>
            <person name="Lin Y.-F."/>
            <person name="Huang M.-D."/>
            <person name="Li C.-Y."/>
            <person name="Huang L."/>
            <person name="Wang Z.-W."/>
            <person name="Zhao X."/>
            <person name="Zhong W.-Y."/>
            <person name="Peng D.-H."/>
            <person name="Ahmad S."/>
            <person name="Lan S."/>
            <person name="Zhang J.-S."/>
            <person name="Tsai W.-C."/>
            <person name="Van De Peer Y."/>
            <person name="Liu Z.-J."/>
        </authorList>
    </citation>
    <scope>NUCLEOTIDE SEQUENCE</scope>
    <source>
        <strain evidence="2">CP</strain>
        <tissue evidence="2">Leaves</tissue>
    </source>
</reference>
<reference evidence="2" key="1">
    <citation type="journal article" date="2023" name="Nat. Commun.">
        <title>Diploid and tetraploid genomes of Acorus and the evolution of monocots.</title>
        <authorList>
            <person name="Ma L."/>
            <person name="Liu K.W."/>
            <person name="Li Z."/>
            <person name="Hsiao Y.Y."/>
            <person name="Qi Y."/>
            <person name="Fu T."/>
            <person name="Tang G.D."/>
            <person name="Zhang D."/>
            <person name="Sun W.H."/>
            <person name="Liu D.K."/>
            <person name="Li Y."/>
            <person name="Chen G.Z."/>
            <person name="Liu X.D."/>
            <person name="Liao X.Y."/>
            <person name="Jiang Y.T."/>
            <person name="Yu X."/>
            <person name="Hao Y."/>
            <person name="Huang J."/>
            <person name="Zhao X.W."/>
            <person name="Ke S."/>
            <person name="Chen Y.Y."/>
            <person name="Wu W.L."/>
            <person name="Hsu J.L."/>
            <person name="Lin Y.F."/>
            <person name="Huang M.D."/>
            <person name="Li C.Y."/>
            <person name="Huang L."/>
            <person name="Wang Z.W."/>
            <person name="Zhao X."/>
            <person name="Zhong W.Y."/>
            <person name="Peng D.H."/>
            <person name="Ahmad S."/>
            <person name="Lan S."/>
            <person name="Zhang J.S."/>
            <person name="Tsai W.C."/>
            <person name="Van de Peer Y."/>
            <person name="Liu Z.J."/>
        </authorList>
    </citation>
    <scope>NUCLEOTIDE SEQUENCE</scope>
    <source>
        <strain evidence="2">CP</strain>
    </source>
</reference>
<name>A0AAV9ENJ7_ACOCL</name>
<comment type="caution">
    <text evidence="2">The sequence shown here is derived from an EMBL/GenBank/DDBJ whole genome shotgun (WGS) entry which is preliminary data.</text>
</comment>
<sequence length="664" mass="75336">MATGDALCCLLSDLTIARYEFGPSTDHVIPLSKPSNASFVPRPSDTNDFVDDTWELIGPDAVRDHLLVLVNGGHSFSFPTPPGLRGTLAYLVPCPEFYDGTDLLWIVIDLERDLSFARCVEVATDMSPPANWSELPNELLCLIESRLTNLSDRIRFPGVCKPWKSALEDSPPNNRREFPWLMLPGCALYSPLEEKLRRPINLPPNHPNQRFIGSSSSDGWVAMADDHLNITLFNPISGAQASFPSLMPSLCREWVPSFRHLFFEHTWHWLLTESWDRRDLHIRKAVWTPDPTNSGSVTMVILMSNMLAVYRPGSETSAEWTCFRANYEDLIYHKDIFYLVDFCCRLFTFDIHATSNMLQWLVVEPMRLLMMEPIRGIKKPYLVEGPNRSLLLVIREMDTPGRGRRDFRYMTTGFKVFELDEGTMSWRGKKDALGNDGMVFLGMNASTYLSATEFHECKGNRIYFTDDNMAISGWGCDMGVFCLDDGSLGSHYQTNVESMWPEPIWVFPNPVESGASTARQRGTWRRLFPMNLYLKNLKKKARPSNTHSFKSISTCTDLSKTLLDVLPRKPSKKNFPPPPQPLSTAALPLLRIVRVAATRACPSFIELPEGNSSREVMEIIFRSSFRGSLGLKLEVVEGGGDDLMEGIEESKVVEEEWGCDFRRR</sequence>
<protein>
    <recommendedName>
        <fullName evidence="1">KIB1-4 beta-propeller domain-containing protein</fullName>
    </recommendedName>
</protein>
<evidence type="ECO:0000313" key="3">
    <source>
        <dbReference type="Proteomes" id="UP001180020"/>
    </source>
</evidence>
<evidence type="ECO:0000259" key="1">
    <source>
        <dbReference type="Pfam" id="PF03478"/>
    </source>
</evidence>
<dbReference type="SUPFAM" id="SSF81383">
    <property type="entry name" value="F-box domain"/>
    <property type="match status" value="1"/>
</dbReference>
<dbReference type="EMBL" id="JAUJYO010000006">
    <property type="protein sequence ID" value="KAK1314519.1"/>
    <property type="molecule type" value="Genomic_DNA"/>
</dbReference>
<dbReference type="PANTHER" id="PTHR44259">
    <property type="entry name" value="OS07G0183000 PROTEIN-RELATED"/>
    <property type="match status" value="1"/>
</dbReference>
<dbReference type="Gene3D" id="1.20.1280.50">
    <property type="match status" value="1"/>
</dbReference>
<dbReference type="Pfam" id="PF03478">
    <property type="entry name" value="Beta-prop_KIB1-4"/>
    <property type="match status" value="1"/>
</dbReference>
<proteinExistence type="predicted"/>
<accession>A0AAV9ENJ7</accession>
<keyword evidence="3" id="KW-1185">Reference proteome</keyword>
<evidence type="ECO:0000313" key="2">
    <source>
        <dbReference type="EMBL" id="KAK1314519.1"/>
    </source>
</evidence>
<dbReference type="AlphaFoldDB" id="A0AAV9ENJ7"/>
<gene>
    <name evidence="2" type="ORF">QJS10_CPA06g00299</name>
</gene>
<dbReference type="InterPro" id="IPR036047">
    <property type="entry name" value="F-box-like_dom_sf"/>
</dbReference>
<organism evidence="2 3">
    <name type="scientific">Acorus calamus</name>
    <name type="common">Sweet flag</name>
    <dbReference type="NCBI Taxonomy" id="4465"/>
    <lineage>
        <taxon>Eukaryota</taxon>
        <taxon>Viridiplantae</taxon>
        <taxon>Streptophyta</taxon>
        <taxon>Embryophyta</taxon>
        <taxon>Tracheophyta</taxon>
        <taxon>Spermatophyta</taxon>
        <taxon>Magnoliopsida</taxon>
        <taxon>Liliopsida</taxon>
        <taxon>Acoraceae</taxon>
        <taxon>Acorus</taxon>
    </lineage>
</organism>
<dbReference type="Proteomes" id="UP001180020">
    <property type="component" value="Unassembled WGS sequence"/>
</dbReference>